<sequence length="125" mass="14130">MKVLQLNHIALHVADVSISVAFYRDVLQLEPLPRPAFDFPGAWFRLGDDQELHLIGDRDSAVHSASRGNHLALKVDDLDAWEAHLQRIGADHKPRQIRPDGGMQVFLPDPDGHWIELLGFRDAQQ</sequence>
<accession>A0A517M4V4</accession>
<feature type="domain" description="VOC" evidence="1">
    <location>
        <begin position="5"/>
        <end position="120"/>
    </location>
</feature>
<proteinExistence type="predicted"/>
<reference evidence="2 3" key="1">
    <citation type="submission" date="2019-02" db="EMBL/GenBank/DDBJ databases">
        <title>Deep-cultivation of Planctomycetes and their phenomic and genomic characterization uncovers novel biology.</title>
        <authorList>
            <person name="Wiegand S."/>
            <person name="Jogler M."/>
            <person name="Boedeker C."/>
            <person name="Pinto D."/>
            <person name="Vollmers J."/>
            <person name="Rivas-Marin E."/>
            <person name="Kohn T."/>
            <person name="Peeters S.H."/>
            <person name="Heuer A."/>
            <person name="Rast P."/>
            <person name="Oberbeckmann S."/>
            <person name="Bunk B."/>
            <person name="Jeske O."/>
            <person name="Meyerdierks A."/>
            <person name="Storesund J.E."/>
            <person name="Kallscheuer N."/>
            <person name="Luecker S."/>
            <person name="Lage O.M."/>
            <person name="Pohl T."/>
            <person name="Merkel B.J."/>
            <person name="Hornburger P."/>
            <person name="Mueller R.-W."/>
            <person name="Bruemmer F."/>
            <person name="Labrenz M."/>
            <person name="Spormann A.M."/>
            <person name="Op den Camp H."/>
            <person name="Overmann J."/>
            <person name="Amann R."/>
            <person name="Jetten M.S.M."/>
            <person name="Mascher T."/>
            <person name="Medema M.H."/>
            <person name="Devos D.P."/>
            <person name="Kaster A.-K."/>
            <person name="Ovreas L."/>
            <person name="Rohde M."/>
            <person name="Galperin M.Y."/>
            <person name="Jogler C."/>
        </authorList>
    </citation>
    <scope>NUCLEOTIDE SEQUENCE [LARGE SCALE GENOMIC DNA]</scope>
    <source>
        <strain evidence="2 3">EC9</strain>
    </source>
</reference>
<dbReference type="AlphaFoldDB" id="A0A517M4V4"/>
<protein>
    <submittedName>
        <fullName evidence="2">Fosfomycin resistance protein FosB</fullName>
    </submittedName>
</protein>
<dbReference type="KEGG" id="ruv:EC9_41040"/>
<dbReference type="EMBL" id="CP036261">
    <property type="protein sequence ID" value="QDS89902.1"/>
    <property type="molecule type" value="Genomic_DNA"/>
</dbReference>
<dbReference type="Pfam" id="PF00903">
    <property type="entry name" value="Glyoxalase"/>
    <property type="match status" value="1"/>
</dbReference>
<dbReference type="OrthoDB" id="9800322at2"/>
<dbReference type="InterPro" id="IPR004360">
    <property type="entry name" value="Glyas_Fos-R_dOase_dom"/>
</dbReference>
<dbReference type="InterPro" id="IPR037523">
    <property type="entry name" value="VOC_core"/>
</dbReference>
<dbReference type="InterPro" id="IPR029068">
    <property type="entry name" value="Glyas_Bleomycin-R_OHBP_Dase"/>
</dbReference>
<dbReference type="SUPFAM" id="SSF54593">
    <property type="entry name" value="Glyoxalase/Bleomycin resistance protein/Dihydroxybiphenyl dioxygenase"/>
    <property type="match status" value="1"/>
</dbReference>
<evidence type="ECO:0000259" key="1">
    <source>
        <dbReference type="PROSITE" id="PS51819"/>
    </source>
</evidence>
<dbReference type="PANTHER" id="PTHR46142:SF3">
    <property type="entry name" value="F18B13.24 PROTEIN"/>
    <property type="match status" value="1"/>
</dbReference>
<organism evidence="2 3">
    <name type="scientific">Rosistilla ulvae</name>
    <dbReference type="NCBI Taxonomy" id="1930277"/>
    <lineage>
        <taxon>Bacteria</taxon>
        <taxon>Pseudomonadati</taxon>
        <taxon>Planctomycetota</taxon>
        <taxon>Planctomycetia</taxon>
        <taxon>Pirellulales</taxon>
        <taxon>Pirellulaceae</taxon>
        <taxon>Rosistilla</taxon>
    </lineage>
</organism>
<dbReference type="RefSeq" id="WP_145347835.1">
    <property type="nucleotide sequence ID" value="NZ_CP036261.1"/>
</dbReference>
<evidence type="ECO:0000313" key="3">
    <source>
        <dbReference type="Proteomes" id="UP000319557"/>
    </source>
</evidence>
<dbReference type="PROSITE" id="PS51819">
    <property type="entry name" value="VOC"/>
    <property type="match status" value="1"/>
</dbReference>
<evidence type="ECO:0000313" key="2">
    <source>
        <dbReference type="EMBL" id="QDS89902.1"/>
    </source>
</evidence>
<dbReference type="PANTHER" id="PTHR46142">
    <property type="match status" value="1"/>
</dbReference>
<dbReference type="Gene3D" id="3.10.180.10">
    <property type="entry name" value="2,3-Dihydroxybiphenyl 1,2-Dioxygenase, domain 1"/>
    <property type="match status" value="1"/>
</dbReference>
<gene>
    <name evidence="2" type="ORF">EC9_41040</name>
</gene>
<dbReference type="Proteomes" id="UP000319557">
    <property type="component" value="Chromosome"/>
</dbReference>
<name>A0A517M4V4_9BACT</name>
<keyword evidence="3" id="KW-1185">Reference proteome</keyword>